<dbReference type="Proteomes" id="UP001056535">
    <property type="component" value="Chromosome"/>
</dbReference>
<dbReference type="PANTHER" id="PTHR45036">
    <property type="entry name" value="METHYLTRANSFERASE LIKE 7B"/>
    <property type="match status" value="1"/>
</dbReference>
<dbReference type="GO" id="GO:0008168">
    <property type="term" value="F:methyltransferase activity"/>
    <property type="evidence" value="ECO:0007669"/>
    <property type="project" value="UniProtKB-KW"/>
</dbReference>
<feature type="domain" description="Methyltransferase type 11" evidence="1">
    <location>
        <begin position="38"/>
        <end position="132"/>
    </location>
</feature>
<keyword evidence="2" id="KW-0808">Transferase</keyword>
<dbReference type="Gene3D" id="3.40.50.150">
    <property type="entry name" value="Vaccinia Virus protein VP39"/>
    <property type="match status" value="1"/>
</dbReference>
<protein>
    <submittedName>
        <fullName evidence="2">Methyltransferase domain-containing protein</fullName>
    </submittedName>
</protein>
<dbReference type="InterPro" id="IPR029063">
    <property type="entry name" value="SAM-dependent_MTases_sf"/>
</dbReference>
<organism evidence="2 3">
    <name type="scientific">Ornithinimicrobium cryptoxanthini</name>
    <dbReference type="NCBI Taxonomy" id="2934161"/>
    <lineage>
        <taxon>Bacteria</taxon>
        <taxon>Bacillati</taxon>
        <taxon>Actinomycetota</taxon>
        <taxon>Actinomycetes</taxon>
        <taxon>Micrococcales</taxon>
        <taxon>Ornithinimicrobiaceae</taxon>
        <taxon>Ornithinimicrobium</taxon>
    </lineage>
</organism>
<reference evidence="2" key="1">
    <citation type="submission" date="2022-06" db="EMBL/GenBank/DDBJ databases">
        <title>Ornithinimicrobium JY.X270.</title>
        <authorList>
            <person name="Huang Y."/>
        </authorList>
    </citation>
    <scope>NUCLEOTIDE SEQUENCE</scope>
    <source>
        <strain evidence="2">JY.X270</strain>
    </source>
</reference>
<evidence type="ECO:0000313" key="2">
    <source>
        <dbReference type="EMBL" id="USQ75758.1"/>
    </source>
</evidence>
<dbReference type="RefSeq" id="WP_252620207.1">
    <property type="nucleotide sequence ID" value="NZ_CP099490.1"/>
</dbReference>
<keyword evidence="3" id="KW-1185">Reference proteome</keyword>
<evidence type="ECO:0000259" key="1">
    <source>
        <dbReference type="Pfam" id="PF08241"/>
    </source>
</evidence>
<sequence length="209" mass="22667">MGWWNERVVPRMTHATLDNPIVAGYRRQVCVDLAGDVLELGFGTGLNLPHLPSAVRSLTAVEPSDLSWQIAEEAIAASPVPVTRGDLRAEAISLADASVDAVLVTFSLCTVQDPGQALSEARRVLRPGGTVHFLEHGRAPGERVRRWQHRLEPMERAVAGGCHLTRSAPELLEAAGFRLGAVDSWYVPGPAVTRPWGYVSLGRAERPKV</sequence>
<dbReference type="InterPro" id="IPR013216">
    <property type="entry name" value="Methyltransf_11"/>
</dbReference>
<gene>
    <name evidence="2" type="ORF">NF557_14255</name>
</gene>
<name>A0ABY4YG96_9MICO</name>
<dbReference type="CDD" id="cd02440">
    <property type="entry name" value="AdoMet_MTases"/>
    <property type="match status" value="1"/>
</dbReference>
<dbReference type="GO" id="GO:0032259">
    <property type="term" value="P:methylation"/>
    <property type="evidence" value="ECO:0007669"/>
    <property type="project" value="UniProtKB-KW"/>
</dbReference>
<evidence type="ECO:0000313" key="3">
    <source>
        <dbReference type="Proteomes" id="UP001056535"/>
    </source>
</evidence>
<dbReference type="InterPro" id="IPR052356">
    <property type="entry name" value="Thiol_S-MT"/>
</dbReference>
<dbReference type="PANTHER" id="PTHR45036:SF1">
    <property type="entry name" value="METHYLTRANSFERASE LIKE 7A"/>
    <property type="match status" value="1"/>
</dbReference>
<dbReference type="SUPFAM" id="SSF53335">
    <property type="entry name" value="S-adenosyl-L-methionine-dependent methyltransferases"/>
    <property type="match status" value="1"/>
</dbReference>
<dbReference type="EMBL" id="CP099490">
    <property type="protein sequence ID" value="USQ75758.1"/>
    <property type="molecule type" value="Genomic_DNA"/>
</dbReference>
<dbReference type="Pfam" id="PF08241">
    <property type="entry name" value="Methyltransf_11"/>
    <property type="match status" value="1"/>
</dbReference>
<keyword evidence="2" id="KW-0489">Methyltransferase</keyword>
<accession>A0ABY4YG96</accession>
<proteinExistence type="predicted"/>